<keyword evidence="2" id="KW-0472">Membrane</keyword>
<proteinExistence type="predicted"/>
<gene>
    <name evidence="3" type="ORF">BSO21_33495</name>
</gene>
<evidence type="ECO:0000256" key="2">
    <source>
        <dbReference type="SAM" id="Phobius"/>
    </source>
</evidence>
<feature type="transmembrane region" description="Helical" evidence="2">
    <location>
        <begin position="38"/>
        <end position="56"/>
    </location>
</feature>
<comment type="caution">
    <text evidence="3">The sequence shown here is derived from an EMBL/GenBank/DDBJ whole genome shotgun (WGS) entry which is preliminary data.</text>
</comment>
<organism evidence="3 4">
    <name type="scientific">Paenibacillus odorifer</name>
    <dbReference type="NCBI Taxonomy" id="189426"/>
    <lineage>
        <taxon>Bacteria</taxon>
        <taxon>Bacillati</taxon>
        <taxon>Bacillota</taxon>
        <taxon>Bacilli</taxon>
        <taxon>Bacillales</taxon>
        <taxon>Paenibacillaceae</taxon>
        <taxon>Paenibacillus</taxon>
    </lineage>
</organism>
<evidence type="ECO:0000313" key="4">
    <source>
        <dbReference type="Proteomes" id="UP000187158"/>
    </source>
</evidence>
<keyword evidence="2" id="KW-1133">Transmembrane helix</keyword>
<keyword evidence="4" id="KW-1185">Reference proteome</keyword>
<dbReference type="NCBIfam" id="NF033634">
    <property type="entry name" value="SLATT_1"/>
    <property type="match status" value="1"/>
</dbReference>
<evidence type="ECO:0000256" key="1">
    <source>
        <dbReference type="SAM" id="MobiDB-lite"/>
    </source>
</evidence>
<sequence length="167" mass="19214">MDTNAIKSKLNLLLQFIDLDMEACKTTGIKLRNRTWQFRLASILISLLITITLGLTLNTDEIFLGINIGIAVKNIAVILSAVLTAINTWEAFRNYQTRYSQESSMINKLNILSRDIMLYLDSNNNCMYEEYTEFKRRYDAIQEEYIQERTSSSKDEGESEGESEDSN</sequence>
<feature type="compositionally biased region" description="Acidic residues" evidence="1">
    <location>
        <begin position="157"/>
        <end position="167"/>
    </location>
</feature>
<feature type="transmembrane region" description="Helical" evidence="2">
    <location>
        <begin position="62"/>
        <end position="86"/>
    </location>
</feature>
<dbReference type="EMBL" id="MPVP01000612">
    <property type="protein sequence ID" value="OMC96921.1"/>
    <property type="molecule type" value="Genomic_DNA"/>
</dbReference>
<dbReference type="RefSeq" id="WP_076220945.1">
    <property type="nucleotide sequence ID" value="NZ_MPVM01000033.1"/>
</dbReference>
<keyword evidence="2" id="KW-0812">Transmembrane</keyword>
<feature type="region of interest" description="Disordered" evidence="1">
    <location>
        <begin position="147"/>
        <end position="167"/>
    </location>
</feature>
<protein>
    <recommendedName>
        <fullName evidence="5">DUF4231 domain-containing protein</fullName>
    </recommendedName>
</protein>
<name>A0ABX3GCB5_9BACL</name>
<accession>A0ABX3GCB5</accession>
<evidence type="ECO:0000313" key="3">
    <source>
        <dbReference type="EMBL" id="OMC96921.1"/>
    </source>
</evidence>
<dbReference type="Proteomes" id="UP000187158">
    <property type="component" value="Unassembled WGS sequence"/>
</dbReference>
<evidence type="ECO:0008006" key="5">
    <source>
        <dbReference type="Google" id="ProtNLM"/>
    </source>
</evidence>
<reference evidence="3 4" key="1">
    <citation type="submission" date="2016-11" db="EMBL/GenBank/DDBJ databases">
        <title>Paenibacillus species isolates.</title>
        <authorList>
            <person name="Beno S.M."/>
        </authorList>
    </citation>
    <scope>NUCLEOTIDE SEQUENCE [LARGE SCALE GENOMIC DNA]</scope>
    <source>
        <strain evidence="3 4">FSL H7-0433</strain>
    </source>
</reference>